<sequence>MTTRGLSSGGLCLVLGGARSGKSAYAERRAAETGLDKVYVATSEAYDEEMRERIARHKAMRAEAGWHTIEEPLALAETMAVERGGDRVILVDCLTLWVTNLMMADRDVEAAASGLVEALSETTGQGPVILVSNEVGLGIVPDNAMARAFRDQAGRLHQQIASIAEEVVFVAAGLPLTLKG</sequence>
<evidence type="ECO:0000313" key="17">
    <source>
        <dbReference type="EMBL" id="SMD14121.1"/>
    </source>
</evidence>
<dbReference type="AlphaFoldDB" id="A0A1W2EWS5"/>
<dbReference type="GO" id="GO:0008820">
    <property type="term" value="F:cobinamide phosphate guanylyltransferase activity"/>
    <property type="evidence" value="ECO:0007669"/>
    <property type="project" value="UniProtKB-UniRule"/>
</dbReference>
<protein>
    <recommendedName>
        <fullName evidence="14">Bifunctional adenosylcobalamin biosynthesis protein</fullName>
        <ecNumber evidence="14">2.7.1.156</ecNumber>
        <ecNumber evidence="14">2.7.7.62</ecNumber>
    </recommendedName>
</protein>
<proteinExistence type="inferred from homology"/>
<dbReference type="NCBIfam" id="NF004469">
    <property type="entry name" value="PRK05800.1"/>
    <property type="match status" value="1"/>
</dbReference>
<evidence type="ECO:0000256" key="2">
    <source>
        <dbReference type="ARBA" id="ARBA00000711"/>
    </source>
</evidence>
<keyword evidence="8 14" id="KW-0169">Cobalamin biosynthesis</keyword>
<comment type="pathway">
    <text evidence="5 14">Cofactor biosynthesis; adenosylcobalamin biosynthesis; adenosylcobalamin from cob(II)yrinate a,c-diamide: step 6/7.</text>
</comment>
<dbReference type="Gene3D" id="3.40.50.300">
    <property type="entry name" value="P-loop containing nucleotide triphosphate hydrolases"/>
    <property type="match status" value="1"/>
</dbReference>
<evidence type="ECO:0000256" key="6">
    <source>
        <dbReference type="ARBA" id="ARBA00005159"/>
    </source>
</evidence>
<dbReference type="UniPathway" id="UPA00148">
    <property type="reaction ID" value="UER00236"/>
</dbReference>
<dbReference type="GO" id="GO:0005524">
    <property type="term" value="F:ATP binding"/>
    <property type="evidence" value="ECO:0007669"/>
    <property type="project" value="UniProtKB-UniRule"/>
</dbReference>
<comment type="catalytic activity">
    <reaction evidence="2 14">
        <text>adenosylcob(III)inamide phosphate + GTP + H(+) = adenosylcob(III)inamide-GDP + diphosphate</text>
        <dbReference type="Rhea" id="RHEA:22712"/>
        <dbReference type="ChEBI" id="CHEBI:15378"/>
        <dbReference type="ChEBI" id="CHEBI:33019"/>
        <dbReference type="ChEBI" id="CHEBI:37565"/>
        <dbReference type="ChEBI" id="CHEBI:58502"/>
        <dbReference type="ChEBI" id="CHEBI:60487"/>
        <dbReference type="EC" id="2.7.7.62"/>
    </reaction>
</comment>
<gene>
    <name evidence="17" type="ORF">SAMN06297251_14010</name>
</gene>
<evidence type="ECO:0000256" key="1">
    <source>
        <dbReference type="ARBA" id="ARBA00000312"/>
    </source>
</evidence>
<dbReference type="RefSeq" id="WP_084413101.1">
    <property type="nucleotide sequence ID" value="NZ_FWXR01000040.1"/>
</dbReference>
<comment type="catalytic activity">
    <reaction evidence="3">
        <text>adenosylcob(III)inamide + GTP = adenosylcob(III)inamide phosphate + GDP + H(+)</text>
        <dbReference type="Rhea" id="RHEA:15765"/>
        <dbReference type="ChEBI" id="CHEBI:2480"/>
        <dbReference type="ChEBI" id="CHEBI:15378"/>
        <dbReference type="ChEBI" id="CHEBI:37565"/>
        <dbReference type="ChEBI" id="CHEBI:58189"/>
        <dbReference type="ChEBI" id="CHEBI:58502"/>
        <dbReference type="EC" id="2.7.1.156"/>
    </reaction>
</comment>
<feature type="binding site" evidence="16">
    <location>
        <begin position="16"/>
        <end position="23"/>
    </location>
    <ligand>
        <name>GTP</name>
        <dbReference type="ChEBI" id="CHEBI:37565"/>
    </ligand>
</feature>
<evidence type="ECO:0000256" key="7">
    <source>
        <dbReference type="ARBA" id="ARBA00007490"/>
    </source>
</evidence>
<dbReference type="EMBL" id="FWXR01000040">
    <property type="protein sequence ID" value="SMD14121.1"/>
    <property type="molecule type" value="Genomic_DNA"/>
</dbReference>
<dbReference type="Proteomes" id="UP000192656">
    <property type="component" value="Unassembled WGS sequence"/>
</dbReference>
<feature type="binding site" evidence="16">
    <location>
        <position position="92"/>
    </location>
    <ligand>
        <name>GTP</name>
        <dbReference type="ChEBI" id="CHEBI:37565"/>
    </ligand>
</feature>
<evidence type="ECO:0000256" key="16">
    <source>
        <dbReference type="PIRSR" id="PIRSR006135-2"/>
    </source>
</evidence>
<evidence type="ECO:0000256" key="15">
    <source>
        <dbReference type="PIRSR" id="PIRSR006135-1"/>
    </source>
</evidence>
<reference evidence="17 18" key="1">
    <citation type="submission" date="2017-04" db="EMBL/GenBank/DDBJ databases">
        <authorList>
            <person name="Afonso C.L."/>
            <person name="Miller P.J."/>
            <person name="Scott M.A."/>
            <person name="Spackman E."/>
            <person name="Goraichik I."/>
            <person name="Dimitrov K.M."/>
            <person name="Suarez D.L."/>
            <person name="Swayne D.E."/>
        </authorList>
    </citation>
    <scope>NUCLEOTIDE SEQUENCE [LARGE SCALE GENOMIC DNA]</scope>
    <source>
        <strain evidence="17 18">CGMCC 1.10972</strain>
    </source>
</reference>
<dbReference type="PANTHER" id="PTHR34848">
    <property type="match status" value="1"/>
</dbReference>
<accession>A0A1W2EWS5</accession>
<dbReference type="EC" id="2.7.7.62" evidence="14"/>
<evidence type="ECO:0000313" key="18">
    <source>
        <dbReference type="Proteomes" id="UP000192656"/>
    </source>
</evidence>
<name>A0A1W2EWS5_9HYPH</name>
<keyword evidence="18" id="KW-1185">Reference proteome</keyword>
<evidence type="ECO:0000256" key="11">
    <source>
        <dbReference type="ARBA" id="ARBA00022777"/>
    </source>
</evidence>
<feature type="binding site" evidence="16">
    <location>
        <position position="70"/>
    </location>
    <ligand>
        <name>GTP</name>
        <dbReference type="ChEBI" id="CHEBI:37565"/>
    </ligand>
</feature>
<comment type="function">
    <text evidence="4 14">Catalyzes ATP-dependent phosphorylation of adenosylcobinamide and addition of GMP to adenosylcobinamide phosphate.</text>
</comment>
<feature type="active site" description="GMP-histidine intermediate" evidence="15">
    <location>
        <position position="57"/>
    </location>
</feature>
<dbReference type="OrthoDB" id="9788370at2"/>
<dbReference type="CDD" id="cd00544">
    <property type="entry name" value="CobU"/>
    <property type="match status" value="1"/>
</dbReference>
<dbReference type="PIRSF" id="PIRSF006135">
    <property type="entry name" value="CobU"/>
    <property type="match status" value="1"/>
</dbReference>
<comment type="pathway">
    <text evidence="6 14">Cofactor biosynthesis; adenosylcobalamin biosynthesis; adenosylcobalamin from cob(II)yrinate a,c-diamide: step 5/7.</text>
</comment>
<evidence type="ECO:0000256" key="5">
    <source>
        <dbReference type="ARBA" id="ARBA00004692"/>
    </source>
</evidence>
<evidence type="ECO:0000256" key="3">
    <source>
        <dbReference type="ARBA" id="ARBA00001522"/>
    </source>
</evidence>
<keyword evidence="11 14" id="KW-0418">Kinase</keyword>
<keyword evidence="9 14" id="KW-0808">Transferase</keyword>
<organism evidence="17 18">
    <name type="scientific">Fulvimarina manganoxydans</name>
    <dbReference type="NCBI Taxonomy" id="937218"/>
    <lineage>
        <taxon>Bacteria</taxon>
        <taxon>Pseudomonadati</taxon>
        <taxon>Pseudomonadota</taxon>
        <taxon>Alphaproteobacteria</taxon>
        <taxon>Hyphomicrobiales</taxon>
        <taxon>Aurantimonadaceae</taxon>
        <taxon>Fulvimarina</taxon>
    </lineage>
</organism>
<keyword evidence="13 14" id="KW-0342">GTP-binding</keyword>
<evidence type="ECO:0000256" key="8">
    <source>
        <dbReference type="ARBA" id="ARBA00022573"/>
    </source>
</evidence>
<keyword evidence="10 14" id="KW-0547">Nucleotide-binding</keyword>
<keyword evidence="17" id="KW-0548">Nucleotidyltransferase</keyword>
<comment type="similarity">
    <text evidence="7 14">Belongs to the CobU/CobP family.</text>
</comment>
<dbReference type="GO" id="GO:0005525">
    <property type="term" value="F:GTP binding"/>
    <property type="evidence" value="ECO:0007669"/>
    <property type="project" value="UniProtKB-UniRule"/>
</dbReference>
<evidence type="ECO:0000256" key="10">
    <source>
        <dbReference type="ARBA" id="ARBA00022741"/>
    </source>
</evidence>
<dbReference type="Pfam" id="PF02283">
    <property type="entry name" value="CobU"/>
    <property type="match status" value="1"/>
</dbReference>
<dbReference type="GO" id="GO:0043752">
    <property type="term" value="F:adenosylcobinamide kinase activity"/>
    <property type="evidence" value="ECO:0007669"/>
    <property type="project" value="UniProtKB-EC"/>
</dbReference>
<dbReference type="PANTHER" id="PTHR34848:SF1">
    <property type="entry name" value="BIFUNCTIONAL ADENOSYLCOBALAMIN BIOSYNTHESIS PROTEIN COBU"/>
    <property type="match status" value="1"/>
</dbReference>
<evidence type="ECO:0000256" key="12">
    <source>
        <dbReference type="ARBA" id="ARBA00022840"/>
    </source>
</evidence>
<dbReference type="GO" id="GO:0009236">
    <property type="term" value="P:cobalamin biosynthetic process"/>
    <property type="evidence" value="ECO:0007669"/>
    <property type="project" value="UniProtKB-UniRule"/>
</dbReference>
<evidence type="ECO:0000256" key="4">
    <source>
        <dbReference type="ARBA" id="ARBA00003889"/>
    </source>
</evidence>
<evidence type="ECO:0000256" key="13">
    <source>
        <dbReference type="ARBA" id="ARBA00023134"/>
    </source>
</evidence>
<dbReference type="InterPro" id="IPR003203">
    <property type="entry name" value="CobU/CobP"/>
</dbReference>
<dbReference type="SUPFAM" id="SSF52540">
    <property type="entry name" value="P-loop containing nucleoside triphosphate hydrolases"/>
    <property type="match status" value="1"/>
</dbReference>
<dbReference type="InterPro" id="IPR027417">
    <property type="entry name" value="P-loop_NTPase"/>
</dbReference>
<evidence type="ECO:0000256" key="14">
    <source>
        <dbReference type="PIRNR" id="PIRNR006135"/>
    </source>
</evidence>
<feature type="binding site" evidence="16">
    <location>
        <begin position="41"/>
        <end position="43"/>
    </location>
    <ligand>
        <name>GTP</name>
        <dbReference type="ChEBI" id="CHEBI:37565"/>
    </ligand>
</feature>
<feature type="binding site" evidence="16">
    <location>
        <begin position="58"/>
        <end position="61"/>
    </location>
    <ligand>
        <name>GTP</name>
        <dbReference type="ChEBI" id="CHEBI:37565"/>
    </ligand>
</feature>
<dbReference type="STRING" id="937218.SAMN06297251_14010"/>
<evidence type="ECO:0000256" key="9">
    <source>
        <dbReference type="ARBA" id="ARBA00022679"/>
    </source>
</evidence>
<dbReference type="EC" id="2.7.1.156" evidence="14"/>
<keyword evidence="12 14" id="KW-0067">ATP-binding</keyword>
<comment type="catalytic activity">
    <reaction evidence="1 14">
        <text>adenosylcob(III)inamide + ATP = adenosylcob(III)inamide phosphate + ADP + H(+)</text>
        <dbReference type="Rhea" id="RHEA:15769"/>
        <dbReference type="ChEBI" id="CHEBI:2480"/>
        <dbReference type="ChEBI" id="CHEBI:15378"/>
        <dbReference type="ChEBI" id="CHEBI:30616"/>
        <dbReference type="ChEBI" id="CHEBI:58502"/>
        <dbReference type="ChEBI" id="CHEBI:456216"/>
        <dbReference type="EC" id="2.7.1.156"/>
    </reaction>
</comment>